<comment type="caution">
    <text evidence="11">The sequence shown here is derived from an EMBL/GenBank/DDBJ whole genome shotgun (WGS) entry which is preliminary data.</text>
</comment>
<dbReference type="InterPro" id="IPR012127">
    <property type="entry name" value="Cyt_c_prime"/>
</dbReference>
<feature type="binding site" description="axial binding residue" evidence="6">
    <location>
        <position position="150"/>
    </location>
    <ligand>
        <name>heme c</name>
        <dbReference type="ChEBI" id="CHEBI:61717"/>
    </ligand>
    <ligandPart>
        <name>Fe</name>
        <dbReference type="ChEBI" id="CHEBI:18248"/>
    </ligandPart>
</feature>
<reference evidence="11 12" key="1">
    <citation type="journal article" date="2012" name="J. Bacteriol.">
        <title>Genome Sequence of n-Alkane-Degrading Hydrocarboniphaga effusa Strain AP103T (ATCC BAA-332T).</title>
        <authorList>
            <person name="Chang H.K."/>
            <person name="Zylstra G.J."/>
            <person name="Chae J.C."/>
        </authorList>
    </citation>
    <scope>NUCLEOTIDE SEQUENCE [LARGE SCALE GENOMIC DNA]</scope>
    <source>
        <strain evidence="11 12">AP103</strain>
    </source>
</reference>
<accession>I8T8Q5</accession>
<dbReference type="GO" id="GO:0042597">
    <property type="term" value="C:periplasmic space"/>
    <property type="evidence" value="ECO:0007669"/>
    <property type="project" value="InterPro"/>
</dbReference>
<evidence type="ECO:0008006" key="13">
    <source>
        <dbReference type="Google" id="ProtNLM"/>
    </source>
</evidence>
<dbReference type="PROSITE" id="PS51257">
    <property type="entry name" value="PROKAR_LIPOPROTEIN"/>
    <property type="match status" value="1"/>
</dbReference>
<dbReference type="PRINTS" id="PR00608">
    <property type="entry name" value="CYTCHROMECII"/>
</dbReference>
<dbReference type="OrthoDB" id="5520910at2"/>
<evidence type="ECO:0000256" key="8">
    <source>
        <dbReference type="SAM" id="MobiDB-lite"/>
    </source>
</evidence>
<feature type="signal peptide" evidence="9">
    <location>
        <begin position="1"/>
        <end position="20"/>
    </location>
</feature>
<dbReference type="InterPro" id="IPR015984">
    <property type="entry name" value="Cyt_c_prime_subgr"/>
</dbReference>
<keyword evidence="5 6" id="KW-0408">Iron</keyword>
<evidence type="ECO:0000256" key="9">
    <source>
        <dbReference type="SAM" id="SignalP"/>
    </source>
</evidence>
<dbReference type="PROSITE" id="PS51009">
    <property type="entry name" value="CYTCII"/>
    <property type="match status" value="1"/>
</dbReference>
<proteinExistence type="predicted"/>
<gene>
    <name evidence="10" type="ORF">WQQ_00830</name>
    <name evidence="11" type="ORF">WQQ_02700</name>
</gene>
<feature type="chain" id="PRO_5007674533" description="Cytochrome c" evidence="9">
    <location>
        <begin position="21"/>
        <end position="158"/>
    </location>
</feature>
<dbReference type="EMBL" id="AKGD01000001">
    <property type="protein sequence ID" value="EIT70133.1"/>
    <property type="molecule type" value="Genomic_DNA"/>
</dbReference>
<evidence type="ECO:0000256" key="2">
    <source>
        <dbReference type="ARBA" id="ARBA00022617"/>
    </source>
</evidence>
<feature type="binding site" description="covalent" evidence="7">
    <location>
        <position position="146"/>
    </location>
    <ligand>
        <name>heme c</name>
        <dbReference type="ChEBI" id="CHEBI:61717"/>
    </ligand>
</feature>
<name>I8T8Q5_9GAMM</name>
<evidence type="ECO:0000313" key="12">
    <source>
        <dbReference type="Proteomes" id="UP000003704"/>
    </source>
</evidence>
<evidence type="ECO:0000256" key="6">
    <source>
        <dbReference type="PIRSR" id="PIRSR000027-1"/>
    </source>
</evidence>
<feature type="region of interest" description="Disordered" evidence="8">
    <location>
        <begin position="84"/>
        <end position="107"/>
    </location>
</feature>
<dbReference type="Proteomes" id="UP000003704">
    <property type="component" value="Unassembled WGS sequence"/>
</dbReference>
<keyword evidence="1" id="KW-0813">Transport</keyword>
<evidence type="ECO:0000256" key="3">
    <source>
        <dbReference type="ARBA" id="ARBA00022723"/>
    </source>
</evidence>
<organism evidence="11 12">
    <name type="scientific">Hydrocarboniphaga effusa AP103</name>
    <dbReference type="NCBI Taxonomy" id="1172194"/>
    <lineage>
        <taxon>Bacteria</taxon>
        <taxon>Pseudomonadati</taxon>
        <taxon>Pseudomonadota</taxon>
        <taxon>Gammaproteobacteria</taxon>
        <taxon>Nevskiales</taxon>
        <taxon>Nevskiaceae</taxon>
        <taxon>Hydrocarboniphaga</taxon>
    </lineage>
</organism>
<dbReference type="SUPFAM" id="SSF47175">
    <property type="entry name" value="Cytochromes"/>
    <property type="match status" value="1"/>
</dbReference>
<evidence type="ECO:0000256" key="5">
    <source>
        <dbReference type="ARBA" id="ARBA00023004"/>
    </source>
</evidence>
<evidence type="ECO:0000256" key="1">
    <source>
        <dbReference type="ARBA" id="ARBA00022448"/>
    </source>
</evidence>
<keyword evidence="9" id="KW-0732">Signal</keyword>
<dbReference type="EMBL" id="AKGD01000001">
    <property type="protein sequence ID" value="EIT69946.1"/>
    <property type="molecule type" value="Genomic_DNA"/>
</dbReference>
<keyword evidence="12" id="KW-1185">Reference proteome</keyword>
<comment type="PTM">
    <text evidence="7">Binds 1 heme group per subunit.</text>
</comment>
<feature type="binding site" description="covalent" evidence="7">
    <location>
        <position position="149"/>
    </location>
    <ligand>
        <name>heme c</name>
        <dbReference type="ChEBI" id="CHEBI:61717"/>
    </ligand>
</feature>
<dbReference type="Gene3D" id="1.20.120.10">
    <property type="entry name" value="Cytochrome c/b562"/>
    <property type="match status" value="1"/>
</dbReference>
<dbReference type="InterPro" id="IPR010980">
    <property type="entry name" value="Cyt_c/b562"/>
</dbReference>
<dbReference type="RefSeq" id="WP_007183229.1">
    <property type="nucleotide sequence ID" value="NZ_AKGD01000001.1"/>
</dbReference>
<dbReference type="STRING" id="1172194.WQQ_00830"/>
<dbReference type="GO" id="GO:0020037">
    <property type="term" value="F:heme binding"/>
    <property type="evidence" value="ECO:0007669"/>
    <property type="project" value="InterPro"/>
</dbReference>
<evidence type="ECO:0000256" key="7">
    <source>
        <dbReference type="PIRSR" id="PIRSR000027-2"/>
    </source>
</evidence>
<keyword evidence="4" id="KW-0249">Electron transport</keyword>
<dbReference type="Pfam" id="PF01322">
    <property type="entry name" value="Cytochrom_C_2"/>
    <property type="match status" value="1"/>
</dbReference>
<protein>
    <recommendedName>
        <fullName evidence="13">Cytochrome c</fullName>
    </recommendedName>
</protein>
<dbReference type="GO" id="GO:0009055">
    <property type="term" value="F:electron transfer activity"/>
    <property type="evidence" value="ECO:0007669"/>
    <property type="project" value="InterPro"/>
</dbReference>
<reference evidence="11" key="2">
    <citation type="submission" date="2012-05" db="EMBL/GenBank/DDBJ databases">
        <authorList>
            <person name="Park J.-H."/>
            <person name="Zylstra G.J."/>
            <person name="Chae J.-C."/>
        </authorList>
    </citation>
    <scope>NUCLEOTIDE SEQUENCE</scope>
    <source>
        <strain evidence="11">AP103</strain>
    </source>
</reference>
<evidence type="ECO:0000313" key="11">
    <source>
        <dbReference type="EMBL" id="EIT70133.1"/>
    </source>
</evidence>
<keyword evidence="3 6" id="KW-0479">Metal-binding</keyword>
<sequence>MKNPYTPAWGLVFIAAAALAGCNKPKLDPATEAVMKERHDGFEKIGDNFKLVNDKLKAGGGLDEETAAAARTISVEATKIANWFPQGSGPETGAKTEAKADIWSNPDDFGKKREDLVTESARWAQLADAGDAAGFAAQTKTVGGTCKACHDSYRQKKK</sequence>
<dbReference type="GO" id="GO:0005506">
    <property type="term" value="F:iron ion binding"/>
    <property type="evidence" value="ECO:0007669"/>
    <property type="project" value="InterPro"/>
</dbReference>
<evidence type="ECO:0000313" key="10">
    <source>
        <dbReference type="EMBL" id="EIT69946.1"/>
    </source>
</evidence>
<dbReference type="PIRSF" id="PIRSF000027">
    <property type="entry name" value="Cytc_c_prime"/>
    <property type="match status" value="1"/>
</dbReference>
<evidence type="ECO:0000256" key="4">
    <source>
        <dbReference type="ARBA" id="ARBA00022982"/>
    </source>
</evidence>
<keyword evidence="2 7" id="KW-0349">Heme</keyword>
<dbReference type="GO" id="GO:0022900">
    <property type="term" value="P:electron transport chain"/>
    <property type="evidence" value="ECO:0007669"/>
    <property type="project" value="InterPro"/>
</dbReference>
<dbReference type="AlphaFoldDB" id="I8T8Q5"/>
<dbReference type="InterPro" id="IPR002321">
    <property type="entry name" value="Cyt_c_II"/>
</dbReference>